<feature type="region of interest" description="Disordered" evidence="1">
    <location>
        <begin position="125"/>
        <end position="156"/>
    </location>
</feature>
<gene>
    <name evidence="2" type="ORF">Tcan_18665</name>
</gene>
<dbReference type="Proteomes" id="UP000031036">
    <property type="component" value="Unassembled WGS sequence"/>
</dbReference>
<keyword evidence="3" id="KW-1185">Reference proteome</keyword>
<feature type="region of interest" description="Disordered" evidence="1">
    <location>
        <begin position="47"/>
        <end position="78"/>
    </location>
</feature>
<evidence type="ECO:0000256" key="1">
    <source>
        <dbReference type="SAM" id="MobiDB-lite"/>
    </source>
</evidence>
<sequence>MEIAKDCSECIFSRSYERTGTHQKVFSLLLFLWTGASCGAWMSHSPNSHQHLSPLAQPAPSPVPSATKSEGSLPQSPVAPRRVRRLPIGESFRGSRLPKLWAEIREKSQSEISLVLDVMRGTPSPTGFVHPDRQLTTSSASAPSSSSTKKRHHNRVHWERYTPNHLNRQLQLGRHQPLTVNFVRSPYLRTTRVHLISYFFVI</sequence>
<proteinExistence type="predicted"/>
<protein>
    <submittedName>
        <fullName evidence="2">Uncharacterized protein</fullName>
    </submittedName>
</protein>
<organism evidence="2 3">
    <name type="scientific">Toxocara canis</name>
    <name type="common">Canine roundworm</name>
    <dbReference type="NCBI Taxonomy" id="6265"/>
    <lineage>
        <taxon>Eukaryota</taxon>
        <taxon>Metazoa</taxon>
        <taxon>Ecdysozoa</taxon>
        <taxon>Nematoda</taxon>
        <taxon>Chromadorea</taxon>
        <taxon>Rhabditida</taxon>
        <taxon>Spirurina</taxon>
        <taxon>Ascaridomorpha</taxon>
        <taxon>Ascaridoidea</taxon>
        <taxon>Toxocaridae</taxon>
        <taxon>Toxocara</taxon>
    </lineage>
</organism>
<dbReference type="AlphaFoldDB" id="A0A0B2V841"/>
<accession>A0A0B2V841</accession>
<dbReference type="EMBL" id="JPKZ01001885">
    <property type="protein sequence ID" value="KHN79611.1"/>
    <property type="molecule type" value="Genomic_DNA"/>
</dbReference>
<comment type="caution">
    <text evidence="2">The sequence shown here is derived from an EMBL/GenBank/DDBJ whole genome shotgun (WGS) entry which is preliminary data.</text>
</comment>
<evidence type="ECO:0000313" key="3">
    <source>
        <dbReference type="Proteomes" id="UP000031036"/>
    </source>
</evidence>
<feature type="compositionally biased region" description="Polar residues" evidence="1">
    <location>
        <begin position="64"/>
        <end position="75"/>
    </location>
</feature>
<reference evidence="2 3" key="1">
    <citation type="submission" date="2014-11" db="EMBL/GenBank/DDBJ databases">
        <title>Genetic blueprint of the zoonotic pathogen Toxocara canis.</title>
        <authorList>
            <person name="Zhu X.-Q."/>
            <person name="Korhonen P.K."/>
            <person name="Cai H."/>
            <person name="Young N.D."/>
            <person name="Nejsum P."/>
            <person name="von Samson-Himmelstjerna G."/>
            <person name="Boag P.R."/>
            <person name="Tan P."/>
            <person name="Li Q."/>
            <person name="Min J."/>
            <person name="Yang Y."/>
            <person name="Wang X."/>
            <person name="Fang X."/>
            <person name="Hall R.S."/>
            <person name="Hofmann A."/>
            <person name="Sternberg P.W."/>
            <person name="Jex A.R."/>
            <person name="Gasser R.B."/>
        </authorList>
    </citation>
    <scope>NUCLEOTIDE SEQUENCE [LARGE SCALE GENOMIC DNA]</scope>
    <source>
        <strain evidence="2">PN_DK_2014</strain>
    </source>
</reference>
<evidence type="ECO:0000313" key="2">
    <source>
        <dbReference type="EMBL" id="KHN79611.1"/>
    </source>
</evidence>
<name>A0A0B2V841_TOXCA</name>
<feature type="compositionally biased region" description="Low complexity" evidence="1">
    <location>
        <begin position="136"/>
        <end position="147"/>
    </location>
</feature>